<evidence type="ECO:0000313" key="2">
    <source>
        <dbReference type="Proteomes" id="UP001525968"/>
    </source>
</evidence>
<dbReference type="PANTHER" id="PTHR36439:SF1">
    <property type="entry name" value="DUF1697 DOMAIN-CONTAINING PROTEIN"/>
    <property type="match status" value="1"/>
</dbReference>
<proteinExistence type="predicted"/>
<gene>
    <name evidence="1" type="ORF">N0K08_13640</name>
</gene>
<dbReference type="Proteomes" id="UP001525968">
    <property type="component" value="Unassembled WGS sequence"/>
</dbReference>
<dbReference type="PIRSF" id="PIRSF008502">
    <property type="entry name" value="UCP008502"/>
    <property type="match status" value="1"/>
</dbReference>
<dbReference type="InterPro" id="IPR012545">
    <property type="entry name" value="DUF1697"/>
</dbReference>
<organism evidence="1 2">
    <name type="scientific">Acidovorax bellezanensis</name>
    <dbReference type="NCBI Taxonomy" id="2976702"/>
    <lineage>
        <taxon>Bacteria</taxon>
        <taxon>Pseudomonadati</taxon>
        <taxon>Pseudomonadota</taxon>
        <taxon>Betaproteobacteria</taxon>
        <taxon>Burkholderiales</taxon>
        <taxon>Comamonadaceae</taxon>
        <taxon>Acidovorax</taxon>
    </lineage>
</organism>
<comment type="caution">
    <text evidence="1">The sequence shown here is derived from an EMBL/GenBank/DDBJ whole genome shotgun (WGS) entry which is preliminary data.</text>
</comment>
<dbReference type="SUPFAM" id="SSF160379">
    <property type="entry name" value="SP0830-like"/>
    <property type="match status" value="1"/>
</dbReference>
<keyword evidence="2" id="KW-1185">Reference proteome</keyword>
<sequence length="177" mass="19368">MKTHIILLRGVMPTGKNKLFMAPLRAALQDAGLCNVRTYIQSGNVIAATHLEPSALEDLVHAVIAQRFGGDIKVLVRSPAYFQDVLENNPFQGADPGRLYFTLLASRPEAALLHAFHGLEHAPDQVKVVGDMAYVLCATKYRDLKANNNFIERKLKLSATTRNFNTITKLVALGAAA</sequence>
<name>A0ABT2PRD4_9BURK</name>
<protein>
    <submittedName>
        <fullName evidence="1">DUF1697 domain-containing protein</fullName>
    </submittedName>
</protein>
<dbReference type="RefSeq" id="WP_261500939.1">
    <property type="nucleotide sequence ID" value="NZ_JAODYH010000006.1"/>
</dbReference>
<accession>A0ABT2PRD4</accession>
<dbReference type="Pfam" id="PF08002">
    <property type="entry name" value="DUF1697"/>
    <property type="match status" value="1"/>
</dbReference>
<evidence type="ECO:0000313" key="1">
    <source>
        <dbReference type="EMBL" id="MCT9811688.1"/>
    </source>
</evidence>
<dbReference type="Gene3D" id="3.30.70.1280">
    <property type="entry name" value="SP0830-like domains"/>
    <property type="match status" value="1"/>
</dbReference>
<dbReference type="EMBL" id="JAODYH010000006">
    <property type="protein sequence ID" value="MCT9811688.1"/>
    <property type="molecule type" value="Genomic_DNA"/>
</dbReference>
<reference evidence="1 2" key="1">
    <citation type="submission" date="2022-09" db="EMBL/GenBank/DDBJ databases">
        <title>Draft genome of isolate Be4.</title>
        <authorList>
            <person name="Sanchez-Castro I."/>
            <person name="Martinez-Rodriguez P."/>
            <person name="Descostes M."/>
            <person name="Merroun M."/>
        </authorList>
    </citation>
    <scope>NUCLEOTIDE SEQUENCE [LARGE SCALE GENOMIC DNA]</scope>
    <source>
        <strain evidence="1 2">Be4</strain>
    </source>
</reference>
<dbReference type="PANTHER" id="PTHR36439">
    <property type="entry name" value="BLL4334 PROTEIN"/>
    <property type="match status" value="1"/>
</dbReference>